<feature type="transmembrane region" description="Helical" evidence="6">
    <location>
        <begin position="180"/>
        <end position="200"/>
    </location>
</feature>
<keyword evidence="4 6" id="KW-1133">Transmembrane helix</keyword>
<evidence type="ECO:0000256" key="3">
    <source>
        <dbReference type="ARBA" id="ARBA00022692"/>
    </source>
</evidence>
<dbReference type="PANTHER" id="PTHR43701">
    <property type="entry name" value="MEMBRANE TRANSPORTER PROTEIN MJ0441-RELATED"/>
    <property type="match status" value="1"/>
</dbReference>
<dbReference type="EMBL" id="FQYL01000016">
    <property type="protein sequence ID" value="SHJ24925.1"/>
    <property type="molecule type" value="Genomic_DNA"/>
</dbReference>
<feature type="transmembrane region" description="Helical" evidence="6">
    <location>
        <begin position="212"/>
        <end position="231"/>
    </location>
</feature>
<gene>
    <name evidence="7" type="ORF">SAMN05216246_11647</name>
</gene>
<feature type="transmembrane region" description="Helical" evidence="6">
    <location>
        <begin position="101"/>
        <end position="119"/>
    </location>
</feature>
<feature type="transmembrane region" description="Helical" evidence="6">
    <location>
        <begin position="46"/>
        <end position="67"/>
    </location>
</feature>
<keyword evidence="6" id="KW-1003">Cell membrane</keyword>
<evidence type="ECO:0000313" key="8">
    <source>
        <dbReference type="Proteomes" id="UP000184390"/>
    </source>
</evidence>
<reference evidence="7 8" key="1">
    <citation type="submission" date="2016-11" db="EMBL/GenBank/DDBJ databases">
        <authorList>
            <person name="Varghese N."/>
            <person name="Submissions S."/>
        </authorList>
    </citation>
    <scope>NUCLEOTIDE SEQUENCE [LARGE SCALE GENOMIC DNA]</scope>
    <source>
        <strain evidence="7 8">PA</strain>
    </source>
</reference>
<evidence type="ECO:0000256" key="2">
    <source>
        <dbReference type="ARBA" id="ARBA00009142"/>
    </source>
</evidence>
<feature type="transmembrane region" description="Helical" evidence="6">
    <location>
        <begin position="74"/>
        <end position="95"/>
    </location>
</feature>
<feature type="transmembrane region" description="Helical" evidence="6">
    <location>
        <begin position="12"/>
        <end position="40"/>
    </location>
</feature>
<dbReference type="InterPro" id="IPR002781">
    <property type="entry name" value="TM_pro_TauE-like"/>
</dbReference>
<keyword evidence="5 6" id="KW-0472">Membrane</keyword>
<dbReference type="RefSeq" id="WP_073454349.1">
    <property type="nucleotide sequence ID" value="NZ_FQYL01000016.1"/>
</dbReference>
<evidence type="ECO:0000313" key="7">
    <source>
        <dbReference type="EMBL" id="SHJ24925.1"/>
    </source>
</evidence>
<sequence>MSPGRSALAASVGLGAGVLSGMFGVGGGIILVPALVAILGMDQRNAAATSLMAIIPTSIAGAATYSLRGDVSVTAAVIIVVGSLVGAQVGSRLLAVLPARALPWVFVAFAGFVLLMERLHEPTRDAGLDIDPLTIAHSPGRVAVLAGIGLVAGILAGLVGVGGGVVVVPGLEIAAGAGDLLARGTSLLAMVPTAISGTAANRRRGLGDPRTGAVVGLASVLGSPAGAWIARALSPRAASWLFSAFIVVAVVSVLRKAAKR</sequence>
<comment type="caution">
    <text evidence="7">The sequence shown here is derived from an EMBL/GenBank/DDBJ whole genome shotgun (WGS) entry which is preliminary data.</text>
</comment>
<feature type="transmembrane region" description="Helical" evidence="6">
    <location>
        <begin position="237"/>
        <end position="254"/>
    </location>
</feature>
<proteinExistence type="inferred from homology"/>
<keyword evidence="3 6" id="KW-0812">Transmembrane</keyword>
<evidence type="ECO:0000256" key="1">
    <source>
        <dbReference type="ARBA" id="ARBA00004141"/>
    </source>
</evidence>
<dbReference type="PANTHER" id="PTHR43701:SF2">
    <property type="entry name" value="MEMBRANE TRANSPORTER PROTEIN YJNA-RELATED"/>
    <property type="match status" value="1"/>
</dbReference>
<keyword evidence="8" id="KW-1185">Reference proteome</keyword>
<organism evidence="7 8">
    <name type="scientific">Actinomyces denticolens</name>
    <dbReference type="NCBI Taxonomy" id="52767"/>
    <lineage>
        <taxon>Bacteria</taxon>
        <taxon>Bacillati</taxon>
        <taxon>Actinomycetota</taxon>
        <taxon>Actinomycetes</taxon>
        <taxon>Actinomycetales</taxon>
        <taxon>Actinomycetaceae</taxon>
        <taxon>Actinomyces</taxon>
    </lineage>
</organism>
<feature type="transmembrane region" description="Helical" evidence="6">
    <location>
        <begin position="140"/>
        <end position="168"/>
    </location>
</feature>
<dbReference type="InterPro" id="IPR051598">
    <property type="entry name" value="TSUP/Inactive_protease-like"/>
</dbReference>
<protein>
    <recommendedName>
        <fullName evidence="6">Probable membrane transporter protein</fullName>
    </recommendedName>
</protein>
<comment type="similarity">
    <text evidence="2 6">Belongs to the 4-toluene sulfonate uptake permease (TSUP) (TC 2.A.102) family.</text>
</comment>
<dbReference type="Pfam" id="PF01925">
    <property type="entry name" value="TauE"/>
    <property type="match status" value="2"/>
</dbReference>
<comment type="subcellular location">
    <subcellularLocation>
        <location evidence="6">Cell membrane</location>
        <topology evidence="6">Multi-pass membrane protein</topology>
    </subcellularLocation>
    <subcellularLocation>
        <location evidence="1">Membrane</location>
        <topology evidence="1">Multi-pass membrane protein</topology>
    </subcellularLocation>
</comment>
<evidence type="ECO:0000256" key="6">
    <source>
        <dbReference type="RuleBase" id="RU363041"/>
    </source>
</evidence>
<dbReference type="Proteomes" id="UP000184390">
    <property type="component" value="Unassembled WGS sequence"/>
</dbReference>
<evidence type="ECO:0000256" key="5">
    <source>
        <dbReference type="ARBA" id="ARBA00023136"/>
    </source>
</evidence>
<name>A0ABY1IJ64_9ACTO</name>
<evidence type="ECO:0000256" key="4">
    <source>
        <dbReference type="ARBA" id="ARBA00022989"/>
    </source>
</evidence>
<accession>A0ABY1IJ64</accession>